<evidence type="ECO:0000256" key="4">
    <source>
        <dbReference type="ARBA" id="ARBA00022842"/>
    </source>
</evidence>
<dbReference type="GO" id="GO:0016787">
    <property type="term" value="F:hydrolase activity"/>
    <property type="evidence" value="ECO:0007669"/>
    <property type="project" value="UniProtKB-KW"/>
</dbReference>
<dbReference type="InterPro" id="IPR029060">
    <property type="entry name" value="PIN-like_dom_sf"/>
</dbReference>
<protein>
    <submittedName>
        <fullName evidence="6">PIN domain nuclease of toxin-antitoxin system</fullName>
    </submittedName>
</protein>
<accession>A0A852X0N2</accession>
<organism evidence="6 7">
    <name type="scientific">Janibacter alkaliphilus</name>
    <dbReference type="NCBI Taxonomy" id="1069963"/>
    <lineage>
        <taxon>Bacteria</taxon>
        <taxon>Bacillati</taxon>
        <taxon>Actinomycetota</taxon>
        <taxon>Actinomycetes</taxon>
        <taxon>Micrococcales</taxon>
        <taxon>Intrasporangiaceae</taxon>
        <taxon>Janibacter</taxon>
    </lineage>
</organism>
<dbReference type="RefSeq" id="WP_179461918.1">
    <property type="nucleotide sequence ID" value="NZ_JACBZX010000001.1"/>
</dbReference>
<keyword evidence="3" id="KW-0378">Hydrolase</keyword>
<comment type="caution">
    <text evidence="6">The sequence shown here is derived from an EMBL/GenBank/DDBJ whole genome shotgun (WGS) entry which is preliminary data.</text>
</comment>
<keyword evidence="2" id="KW-0479">Metal-binding</keyword>
<evidence type="ECO:0000313" key="7">
    <source>
        <dbReference type="Proteomes" id="UP000592181"/>
    </source>
</evidence>
<dbReference type="PANTHER" id="PTHR36173:SF2">
    <property type="entry name" value="RIBONUCLEASE VAPC16"/>
    <property type="match status" value="1"/>
</dbReference>
<dbReference type="InterPro" id="IPR041705">
    <property type="entry name" value="PIN_Sll0205"/>
</dbReference>
<dbReference type="Pfam" id="PF01850">
    <property type="entry name" value="PIN"/>
    <property type="match status" value="1"/>
</dbReference>
<dbReference type="SUPFAM" id="SSF88723">
    <property type="entry name" value="PIN domain-like"/>
    <property type="match status" value="1"/>
</dbReference>
<keyword evidence="7" id="KW-1185">Reference proteome</keyword>
<evidence type="ECO:0000256" key="1">
    <source>
        <dbReference type="ARBA" id="ARBA00022722"/>
    </source>
</evidence>
<dbReference type="Proteomes" id="UP000592181">
    <property type="component" value="Unassembled WGS sequence"/>
</dbReference>
<keyword evidence="4" id="KW-0460">Magnesium</keyword>
<feature type="domain" description="PIN" evidence="5">
    <location>
        <begin position="4"/>
        <end position="118"/>
    </location>
</feature>
<proteinExistence type="predicted"/>
<dbReference type="GO" id="GO:0046872">
    <property type="term" value="F:metal ion binding"/>
    <property type="evidence" value="ECO:0007669"/>
    <property type="project" value="UniProtKB-KW"/>
</dbReference>
<sequence>MTRILLDTHVLLWVLTDDSRLGSGARRGIDGATAVLASAASLWELSIKHSIGKFPDPAPLLPAIERSGPVLLPVSPEHALGVRDSPLEHRDPFDRLLLAQAEAEGAVLLTADEQILRAGASRVMDARA</sequence>
<keyword evidence="1" id="KW-0540">Nuclease</keyword>
<dbReference type="CDD" id="cd09872">
    <property type="entry name" value="PIN_Sll0205-like"/>
    <property type="match status" value="1"/>
</dbReference>
<dbReference type="AlphaFoldDB" id="A0A852X0N2"/>
<dbReference type="InterPro" id="IPR002716">
    <property type="entry name" value="PIN_dom"/>
</dbReference>
<name>A0A852X0N2_9MICO</name>
<dbReference type="PANTHER" id="PTHR36173">
    <property type="entry name" value="RIBONUCLEASE VAPC16-RELATED"/>
    <property type="match status" value="1"/>
</dbReference>
<gene>
    <name evidence="6" type="ORF">BJY28_000878</name>
</gene>
<dbReference type="InterPro" id="IPR052919">
    <property type="entry name" value="TA_system_RNase"/>
</dbReference>
<evidence type="ECO:0000256" key="3">
    <source>
        <dbReference type="ARBA" id="ARBA00022801"/>
    </source>
</evidence>
<reference evidence="6 7" key="1">
    <citation type="submission" date="2020-07" db="EMBL/GenBank/DDBJ databases">
        <title>Sequencing the genomes of 1000 actinobacteria strains.</title>
        <authorList>
            <person name="Klenk H.-P."/>
        </authorList>
    </citation>
    <scope>NUCLEOTIDE SEQUENCE [LARGE SCALE GENOMIC DNA]</scope>
    <source>
        <strain evidence="6 7">DSM 24723</strain>
    </source>
</reference>
<dbReference type="GO" id="GO:0004518">
    <property type="term" value="F:nuclease activity"/>
    <property type="evidence" value="ECO:0007669"/>
    <property type="project" value="UniProtKB-KW"/>
</dbReference>
<dbReference type="EMBL" id="JACBZX010000001">
    <property type="protein sequence ID" value="NYG36409.1"/>
    <property type="molecule type" value="Genomic_DNA"/>
</dbReference>
<evidence type="ECO:0000259" key="5">
    <source>
        <dbReference type="Pfam" id="PF01850"/>
    </source>
</evidence>
<evidence type="ECO:0000256" key="2">
    <source>
        <dbReference type="ARBA" id="ARBA00022723"/>
    </source>
</evidence>
<evidence type="ECO:0000313" key="6">
    <source>
        <dbReference type="EMBL" id="NYG36409.1"/>
    </source>
</evidence>